<dbReference type="GO" id="GO:0005694">
    <property type="term" value="C:chromosome"/>
    <property type="evidence" value="ECO:0007669"/>
    <property type="project" value="UniProtKB-ARBA"/>
</dbReference>
<evidence type="ECO:0000259" key="6">
    <source>
        <dbReference type="SMART" id="SM00382"/>
    </source>
</evidence>
<keyword evidence="3" id="KW-0347">Helicase</keyword>
<dbReference type="GO" id="GO:0016787">
    <property type="term" value="F:hydrolase activity"/>
    <property type="evidence" value="ECO:0007669"/>
    <property type="project" value="UniProtKB-KW"/>
</dbReference>
<organism evidence="7 8">
    <name type="scientific">Xiphophorus couchianus</name>
    <name type="common">Monterrey platyfish</name>
    <dbReference type="NCBI Taxonomy" id="32473"/>
    <lineage>
        <taxon>Eukaryota</taxon>
        <taxon>Metazoa</taxon>
        <taxon>Chordata</taxon>
        <taxon>Craniata</taxon>
        <taxon>Vertebrata</taxon>
        <taxon>Euteleostomi</taxon>
        <taxon>Actinopterygii</taxon>
        <taxon>Neopterygii</taxon>
        <taxon>Teleostei</taxon>
        <taxon>Neoteleostei</taxon>
        <taxon>Acanthomorphata</taxon>
        <taxon>Ovalentaria</taxon>
        <taxon>Atherinomorphae</taxon>
        <taxon>Cyprinodontiformes</taxon>
        <taxon>Poeciliidae</taxon>
        <taxon>Poeciliinae</taxon>
        <taxon>Xiphophorus</taxon>
    </lineage>
</organism>
<evidence type="ECO:0000256" key="5">
    <source>
        <dbReference type="ARBA" id="ARBA00023158"/>
    </source>
</evidence>
<reference evidence="7" key="2">
    <citation type="submission" date="2025-09" db="UniProtKB">
        <authorList>
            <consortium name="Ensembl"/>
        </authorList>
    </citation>
    <scope>IDENTIFICATION</scope>
</reference>
<dbReference type="GO" id="GO:0032574">
    <property type="term" value="F:5'-3' RNA helicase activity"/>
    <property type="evidence" value="ECO:0007669"/>
    <property type="project" value="InterPro"/>
</dbReference>
<dbReference type="PANTHER" id="PTHR10887:SF419">
    <property type="entry name" value="RNA HELICASE MOV10L1"/>
    <property type="match status" value="1"/>
</dbReference>
<keyword evidence="8" id="KW-1185">Reference proteome</keyword>
<evidence type="ECO:0000256" key="3">
    <source>
        <dbReference type="ARBA" id="ARBA00022806"/>
    </source>
</evidence>
<evidence type="ECO:0000256" key="1">
    <source>
        <dbReference type="ARBA" id="ARBA00022741"/>
    </source>
</evidence>
<dbReference type="GO" id="GO:0035194">
    <property type="term" value="P:regulatory ncRNA-mediated post-transcriptional gene silencing"/>
    <property type="evidence" value="ECO:0007669"/>
    <property type="project" value="TreeGrafter"/>
</dbReference>
<dbReference type="Pfam" id="PF13087">
    <property type="entry name" value="AAA_12"/>
    <property type="match status" value="1"/>
</dbReference>
<evidence type="ECO:0000313" key="7">
    <source>
        <dbReference type="Ensembl" id="ENSXCOP00000006924.1"/>
    </source>
</evidence>
<dbReference type="InterPro" id="IPR026122">
    <property type="entry name" value="MOV-10/SDE3_DEXXQ/H-box"/>
</dbReference>
<keyword evidence="2" id="KW-0378">Hydrolase</keyword>
<dbReference type="SUPFAM" id="SSF52540">
    <property type="entry name" value="P-loop containing nucleoside triphosphate hydrolases"/>
    <property type="match status" value="1"/>
</dbReference>
<dbReference type="Pfam" id="PF21633">
    <property type="entry name" value="MOV-10_Ig-like"/>
    <property type="match status" value="1"/>
</dbReference>
<dbReference type="GO" id="GO:0005829">
    <property type="term" value="C:cytosol"/>
    <property type="evidence" value="ECO:0007669"/>
    <property type="project" value="TreeGrafter"/>
</dbReference>
<keyword evidence="4" id="KW-0067">ATP-binding</keyword>
<dbReference type="GO" id="GO:0043186">
    <property type="term" value="C:P granule"/>
    <property type="evidence" value="ECO:0007669"/>
    <property type="project" value="TreeGrafter"/>
</dbReference>
<dbReference type="GO" id="GO:0003723">
    <property type="term" value="F:RNA binding"/>
    <property type="evidence" value="ECO:0007669"/>
    <property type="project" value="InterPro"/>
</dbReference>
<evidence type="ECO:0000313" key="8">
    <source>
        <dbReference type="Proteomes" id="UP000261380"/>
    </source>
</evidence>
<sequence length="661" mass="75200">MFPYILAPGESYRMKIHFSSDHPGLYEQLLVFKFKRDCQHSETFDIMRLLEVIRQTPQNEDSQARSEVEKNFQTAKKTSLAGLLPAINYLEKKPLKWGNYSWRFHLLLYLEEYAFSTALEKCNQEDILVVTHQSEKRILILKAEDVSNMSNVVLTGCKALVTPLKQGDRIYKGWVDDVDEDCFEFKLSFPKEYNIGMRCSVVFSLQRIPLRMQHRAAALSRKHLLRDLLFPVGLCSAYNSLIVNNPEQQKAIKHILARSAKPAPYLIFGPPGTGKTVTLVEVIKQIVSTQDSKILVCAPSNSATDYLCEKILEENIVPHKMHCSFNVATNSFEIPTKGELMTYQIMVTTLQTAGRLVTGGIPPDHYSYIIVDEAGQAIETECLIPIAGLLKPHSGQVVLAGDPKQLGPIILSKIAERNGLGVSMLERLMTDIRLYKQHKINGFNSRYMTKLLRNYRSHPAILKIPNELFYDSELQFCSSLEDCLYSNWELLPRKDFPLMFHGVAGMKEQDLNSPSVYNMAEVDVLKEYLKSLIKYRRRNGLDKIGPKEIGIVTPYTKQVEKINAAFHKDKDLVKEDLENVGTVEIFQGKESDVILMSTVRSNPGLTAPNQHFSLGFVKDEKRFNVAMTRARSLLVVVGDPRVLEIDPVWNKYGSVFSYKYK</sequence>
<evidence type="ECO:0000256" key="2">
    <source>
        <dbReference type="ARBA" id="ARBA00022801"/>
    </source>
</evidence>
<dbReference type="InterPro" id="IPR041677">
    <property type="entry name" value="DNA2/NAM7_AAA_11"/>
</dbReference>
<dbReference type="InterPro" id="IPR049079">
    <property type="entry name" value="Mov-10_helical"/>
</dbReference>
<dbReference type="Proteomes" id="UP000261380">
    <property type="component" value="Unplaced"/>
</dbReference>
<dbReference type="InterPro" id="IPR049077">
    <property type="entry name" value="MOV-10_Ig-like"/>
</dbReference>
<evidence type="ECO:0000256" key="4">
    <source>
        <dbReference type="ARBA" id="ARBA00022840"/>
    </source>
</evidence>
<protein>
    <recommendedName>
        <fullName evidence="6">AAA+ ATPase domain-containing protein</fullName>
    </recommendedName>
</protein>
<dbReference type="InterPro" id="IPR027417">
    <property type="entry name" value="P-loop_NTPase"/>
</dbReference>
<dbReference type="Pfam" id="PF13086">
    <property type="entry name" value="AAA_11"/>
    <property type="match status" value="2"/>
</dbReference>
<dbReference type="CDD" id="cd18038">
    <property type="entry name" value="DEXXQc_Helz-like"/>
    <property type="match status" value="1"/>
</dbReference>
<dbReference type="InterPro" id="IPR003593">
    <property type="entry name" value="AAA+_ATPase"/>
</dbReference>
<dbReference type="AlphaFoldDB" id="A0A3B5LGD9"/>
<name>A0A3B5LGD9_9TELE</name>
<dbReference type="SMART" id="SM00382">
    <property type="entry name" value="AAA"/>
    <property type="match status" value="1"/>
</dbReference>
<dbReference type="STRING" id="32473.ENSXCOP00000006924"/>
<keyword evidence="5" id="KW-0943">RNA-mediated gene silencing</keyword>
<feature type="domain" description="AAA+ ATPase" evidence="6">
    <location>
        <begin position="261"/>
        <end position="420"/>
    </location>
</feature>
<dbReference type="Pfam" id="PF21635">
    <property type="entry name" value="Mov-10_helical"/>
    <property type="match status" value="1"/>
</dbReference>
<dbReference type="Ensembl" id="ENSXCOT00000007012.1">
    <property type="protein sequence ID" value="ENSXCOP00000006924.1"/>
    <property type="gene ID" value="ENSXCOG00000005350.1"/>
</dbReference>
<dbReference type="GeneTree" id="ENSGT00940000156024"/>
<accession>A0A3B5LGD9</accession>
<dbReference type="Gene3D" id="3.40.50.300">
    <property type="entry name" value="P-loop containing nucleotide triphosphate hydrolases"/>
    <property type="match status" value="2"/>
</dbReference>
<reference evidence="7" key="1">
    <citation type="submission" date="2025-08" db="UniProtKB">
        <authorList>
            <consortium name="Ensembl"/>
        </authorList>
    </citation>
    <scope>IDENTIFICATION</scope>
</reference>
<dbReference type="GO" id="GO:0005524">
    <property type="term" value="F:ATP binding"/>
    <property type="evidence" value="ECO:0007669"/>
    <property type="project" value="UniProtKB-KW"/>
</dbReference>
<dbReference type="FunFam" id="3.40.50.300:FF:000326">
    <property type="entry name" value="P-loop containing nucleoside triphosphate hydrolase"/>
    <property type="match status" value="1"/>
</dbReference>
<keyword evidence="1" id="KW-0547">Nucleotide-binding</keyword>
<proteinExistence type="predicted"/>
<dbReference type="InterPro" id="IPR047187">
    <property type="entry name" value="SF1_C_Upf1"/>
</dbReference>
<dbReference type="InterPro" id="IPR045055">
    <property type="entry name" value="DNA2/NAM7-like"/>
</dbReference>
<dbReference type="PANTHER" id="PTHR10887">
    <property type="entry name" value="DNA2/NAM7 HELICASE FAMILY"/>
    <property type="match status" value="1"/>
</dbReference>
<dbReference type="InterPro" id="IPR041679">
    <property type="entry name" value="DNA2/NAM7-like_C"/>
</dbReference>
<dbReference type="CDD" id="cd18808">
    <property type="entry name" value="SF1_C_Upf1"/>
    <property type="match status" value="1"/>
</dbReference>